<dbReference type="Pfam" id="PF00201">
    <property type="entry name" value="UDPGT"/>
    <property type="match status" value="1"/>
</dbReference>
<dbReference type="InterPro" id="IPR058980">
    <property type="entry name" value="Glyco_transf_N"/>
</dbReference>
<dbReference type="PANTHER" id="PTHR48047:SF182">
    <property type="entry name" value="GLYCOSYLTRANSFERASE"/>
    <property type="match status" value="1"/>
</dbReference>
<dbReference type="GO" id="GO:0035251">
    <property type="term" value="F:UDP-glucosyltransferase activity"/>
    <property type="evidence" value="ECO:0000318"/>
    <property type="project" value="GO_Central"/>
</dbReference>
<dbReference type="Gramene" id="TraesCS3D03G0264500.1">
    <property type="protein sequence ID" value="TraesCS3D03G0264500.1.CDS"/>
    <property type="gene ID" value="TraesCS3D03G0264500"/>
</dbReference>
<evidence type="ECO:0000313" key="6">
    <source>
        <dbReference type="EnsemblPlants" id="TraesCS3D02G126000.1"/>
    </source>
</evidence>
<dbReference type="CDD" id="cd03784">
    <property type="entry name" value="GT1_Gtf-like"/>
    <property type="match status" value="1"/>
</dbReference>
<dbReference type="AlphaFoldDB" id="A0A3B6GN01"/>
<dbReference type="Gramene" id="TraesCAD_scaffold_013863_01G000100.1">
    <property type="protein sequence ID" value="TraesCAD_scaffold_013863_01G000100.1"/>
    <property type="gene ID" value="TraesCAD_scaffold_013863_01G000100"/>
</dbReference>
<evidence type="ECO:0000256" key="3">
    <source>
        <dbReference type="RuleBase" id="RU003718"/>
    </source>
</evidence>
<dbReference type="PaxDb" id="4565-Traes_3B_EA87EE044.1"/>
<dbReference type="Gramene" id="TraesWEE_scaffold_013884_01G000100.1">
    <property type="protein sequence ID" value="TraesWEE_scaffold_013884_01G000100.1"/>
    <property type="gene ID" value="TraesWEE_scaffold_013884_01G000100"/>
</dbReference>
<dbReference type="Gramene" id="TraesCLE_scaffold_013901_01G000500.1">
    <property type="protein sequence ID" value="TraesCLE_scaffold_013901_01G000500.1"/>
    <property type="gene ID" value="TraesCLE_scaffold_013901_01G000500"/>
</dbReference>
<dbReference type="PANTHER" id="PTHR48047">
    <property type="entry name" value="GLYCOSYLTRANSFERASE"/>
    <property type="match status" value="1"/>
</dbReference>
<dbReference type="OrthoDB" id="5835829at2759"/>
<keyword evidence="3" id="KW-0328">Glycosyltransferase</keyword>
<dbReference type="Gene3D" id="3.40.50.2000">
    <property type="entry name" value="Glycogen Phosphorylase B"/>
    <property type="match status" value="2"/>
</dbReference>
<feature type="domain" description="Glycosyltransferase N-terminal" evidence="5">
    <location>
        <begin position="86"/>
        <end position="323"/>
    </location>
</feature>
<dbReference type="EnsemblPlants" id="TraesCS3D02G126000.1">
    <property type="protein sequence ID" value="TraesCS3D02G126000.1"/>
    <property type="gene ID" value="TraesCS3D02G126000"/>
</dbReference>
<keyword evidence="7" id="KW-1185">Reference proteome</keyword>
<dbReference type="EC" id="2.4.1.-" evidence="4"/>
<organism evidence="6">
    <name type="scientific">Triticum aestivum</name>
    <name type="common">Wheat</name>
    <dbReference type="NCBI Taxonomy" id="4565"/>
    <lineage>
        <taxon>Eukaryota</taxon>
        <taxon>Viridiplantae</taxon>
        <taxon>Streptophyta</taxon>
        <taxon>Embryophyta</taxon>
        <taxon>Tracheophyta</taxon>
        <taxon>Spermatophyta</taxon>
        <taxon>Magnoliopsida</taxon>
        <taxon>Liliopsida</taxon>
        <taxon>Poales</taxon>
        <taxon>Poaceae</taxon>
        <taxon>BOP clade</taxon>
        <taxon>Pooideae</taxon>
        <taxon>Triticodae</taxon>
        <taxon>Triticeae</taxon>
        <taxon>Triticinae</taxon>
        <taxon>Triticum</taxon>
    </lineage>
</organism>
<dbReference type="STRING" id="4565.A0A3B6GN01"/>
<evidence type="ECO:0000259" key="5">
    <source>
        <dbReference type="Pfam" id="PF26168"/>
    </source>
</evidence>
<proteinExistence type="inferred from homology"/>
<name>A0A3B6GN01_WHEAT</name>
<dbReference type="InterPro" id="IPR002213">
    <property type="entry name" value="UDP_glucos_trans"/>
</dbReference>
<evidence type="ECO:0000256" key="2">
    <source>
        <dbReference type="ARBA" id="ARBA00022679"/>
    </source>
</evidence>
<evidence type="ECO:0000313" key="7">
    <source>
        <dbReference type="Proteomes" id="UP000019116"/>
    </source>
</evidence>
<dbReference type="SUPFAM" id="SSF53756">
    <property type="entry name" value="UDP-Glycosyltransferase/glycogen phosphorylase"/>
    <property type="match status" value="1"/>
</dbReference>
<comment type="similarity">
    <text evidence="1 3">Belongs to the UDP-glycosyltransferase family.</text>
</comment>
<protein>
    <recommendedName>
        <fullName evidence="4">Glycosyltransferase</fullName>
        <ecNumber evidence="4">2.4.1.-</ecNumber>
    </recommendedName>
</protein>
<dbReference type="Gramene" id="TraesROB_scaffold_155944_01G000100.1">
    <property type="protein sequence ID" value="TraesROB_scaffold_155944_01G000100.1"/>
    <property type="gene ID" value="TraesROB_scaffold_155944_01G000100"/>
</dbReference>
<dbReference type="Gramene" id="TraesKAR3D01G0069000.1">
    <property type="protein sequence ID" value="cds.TraesKAR3D01G0069000.1"/>
    <property type="gene ID" value="TraesKAR3D01G0069000"/>
</dbReference>
<reference evidence="6" key="2">
    <citation type="submission" date="2018-10" db="UniProtKB">
        <authorList>
            <consortium name="EnsemblPlants"/>
        </authorList>
    </citation>
    <scope>IDENTIFICATION</scope>
</reference>
<dbReference type="PROSITE" id="PS00375">
    <property type="entry name" value="UDPGT"/>
    <property type="match status" value="1"/>
</dbReference>
<sequence>MIGRWIGSCGRTPHELDRAPPEELYFSPRPGAIYTPRLPYHCVASNRCRTVVLLPPSSTDSTNFADKAKSAMSGDGQSGSARAHFVLVPMMAQGHIIPMTDMARLLAEHGAQVTFITTPVNASRLASFAAHVEETGLAVRLVELHFPAAEFGLPDGCENIDMIQSKDLLLNFFEACAALREPLKAHLREQQQSPPSCIISDTTHWWTNDVARELGIPRLTFSGFCGFSSLVSYIICRDNLLKHVTDENELITIPGFPTSLELAKAKCPGRIPIPGMEQIREKIYQEELRCDGVVLNSFKELETLHIESFEQVTRKKVWTVGPMCLCHQNSNTIAARGNKAPIDEADCLQWLDSMKPGSVIFVSFGSLTCTAPQQLIELGLGLEATKKPFIWVIKAGDKFPEVEEWLSDGFEERVKERGMIIRGWAPQVMILCHQAIGGFMTHCGWNSTIESICAGVPMITWPHFSEQFSNEKLVVDVLNIGVEVGVEGVTWWGHQHKEAMVTRNDVERAVYALMDEGKAQEQFRVRAKDCAIKARRAFDEEGSSYNNIKLLIQEMGNKTNACG</sequence>
<evidence type="ECO:0000256" key="4">
    <source>
        <dbReference type="RuleBase" id="RU362057"/>
    </source>
</evidence>
<dbReference type="Pfam" id="PF26168">
    <property type="entry name" value="Glyco_transf_N"/>
    <property type="match status" value="1"/>
</dbReference>
<dbReference type="InterPro" id="IPR035595">
    <property type="entry name" value="UDP_glycos_trans_CS"/>
</dbReference>
<evidence type="ECO:0000256" key="1">
    <source>
        <dbReference type="ARBA" id="ARBA00009995"/>
    </source>
</evidence>
<keyword evidence="2 3" id="KW-0808">Transferase</keyword>
<reference evidence="6" key="1">
    <citation type="submission" date="2018-08" db="EMBL/GenBank/DDBJ databases">
        <authorList>
            <person name="Rossello M."/>
        </authorList>
    </citation>
    <scope>NUCLEOTIDE SEQUENCE [LARGE SCALE GENOMIC DNA]</scope>
    <source>
        <strain evidence="6">cv. Chinese Spring</strain>
    </source>
</reference>
<dbReference type="OMA" id="WTSKTAQ"/>
<dbReference type="SMR" id="A0A3B6GN01"/>
<dbReference type="Proteomes" id="UP000019116">
    <property type="component" value="Chromosome 3D"/>
</dbReference>
<accession>A0A3B6GN01</accession>
<dbReference type="Gramene" id="TraesCS3D02G126000.1">
    <property type="protein sequence ID" value="TraesCS3D02G126000.1"/>
    <property type="gene ID" value="TraesCS3D02G126000"/>
</dbReference>
<dbReference type="FunFam" id="3.40.50.2000:FF:000047">
    <property type="entry name" value="Glycosyltransferase"/>
    <property type="match status" value="1"/>
</dbReference>
<dbReference type="FunFam" id="3.40.50.2000:FF:000104">
    <property type="entry name" value="Glycosyltransferase"/>
    <property type="match status" value="1"/>
</dbReference>